<dbReference type="Proteomes" id="UP000291101">
    <property type="component" value="Unassembled WGS sequence"/>
</dbReference>
<gene>
    <name evidence="2" type="ORF">EUA94_17540</name>
</gene>
<evidence type="ECO:0000259" key="1">
    <source>
        <dbReference type="Pfam" id="PF01872"/>
    </source>
</evidence>
<dbReference type="EMBL" id="SDWV01000021">
    <property type="protein sequence ID" value="RYC05704.1"/>
    <property type="molecule type" value="Genomic_DNA"/>
</dbReference>
<dbReference type="AlphaFoldDB" id="A0A4Q2SND5"/>
<dbReference type="GO" id="GO:0009231">
    <property type="term" value="P:riboflavin biosynthetic process"/>
    <property type="evidence" value="ECO:0007669"/>
    <property type="project" value="InterPro"/>
</dbReference>
<comment type="caution">
    <text evidence="2">The sequence shown here is derived from an EMBL/GenBank/DDBJ whole genome shotgun (WGS) entry which is preliminary data.</text>
</comment>
<sequence>MGIITVEQIVTADGFAAQADGGLDFFGAFDTGEDRTDRGQLEWLESVDAILLGRRTYEMFAGFWPTADPAVEAVATWINDAPKHVVSGTLDRAPWGEDGEAEVHRDGPLAAATDLRARYGSVVVWGSLDLTDALFAARAVDVLRLRTVPVMIGAGRSFAPPSLGQQRLDLDTSAAQSTGHVATQYRVRR</sequence>
<protein>
    <recommendedName>
        <fullName evidence="1">Bacterial bifunctional deaminase-reductase C-terminal domain-containing protein</fullName>
    </recommendedName>
</protein>
<reference evidence="2 3" key="1">
    <citation type="submission" date="2019-01" db="EMBL/GenBank/DDBJ databases">
        <title>Novel species of Nocardioides.</title>
        <authorList>
            <person name="Liu Q."/>
            <person name="X Y.-H."/>
        </authorList>
    </citation>
    <scope>NUCLEOTIDE SEQUENCE [LARGE SCALE GENOMIC DNA]</scope>
    <source>
        <strain evidence="2 3">HLT2-9</strain>
    </source>
</reference>
<dbReference type="InterPro" id="IPR002734">
    <property type="entry name" value="RibDG_C"/>
</dbReference>
<evidence type="ECO:0000313" key="3">
    <source>
        <dbReference type="Proteomes" id="UP000291101"/>
    </source>
</evidence>
<keyword evidence="3" id="KW-1185">Reference proteome</keyword>
<dbReference type="RefSeq" id="WP_129428195.1">
    <property type="nucleotide sequence ID" value="NZ_SDWV01000021.1"/>
</dbReference>
<accession>A0A4Q2SND5</accession>
<dbReference type="Pfam" id="PF01872">
    <property type="entry name" value="RibD_C"/>
    <property type="match status" value="1"/>
</dbReference>
<evidence type="ECO:0000313" key="2">
    <source>
        <dbReference type="EMBL" id="RYC05704.1"/>
    </source>
</evidence>
<organism evidence="2 3">
    <name type="scientific">Nocardioides zhouii</name>
    <dbReference type="NCBI Taxonomy" id="1168729"/>
    <lineage>
        <taxon>Bacteria</taxon>
        <taxon>Bacillati</taxon>
        <taxon>Actinomycetota</taxon>
        <taxon>Actinomycetes</taxon>
        <taxon>Propionibacteriales</taxon>
        <taxon>Nocardioidaceae</taxon>
        <taxon>Nocardioides</taxon>
    </lineage>
</organism>
<dbReference type="GO" id="GO:0008703">
    <property type="term" value="F:5-amino-6-(5-phosphoribosylamino)uracil reductase activity"/>
    <property type="evidence" value="ECO:0007669"/>
    <property type="project" value="InterPro"/>
</dbReference>
<proteinExistence type="predicted"/>
<name>A0A4Q2SND5_9ACTN</name>
<dbReference type="OrthoDB" id="2313602at2"/>
<dbReference type="Gene3D" id="3.40.430.10">
    <property type="entry name" value="Dihydrofolate Reductase, subunit A"/>
    <property type="match status" value="1"/>
</dbReference>
<dbReference type="InterPro" id="IPR024072">
    <property type="entry name" value="DHFR-like_dom_sf"/>
</dbReference>
<feature type="domain" description="Bacterial bifunctional deaminase-reductase C-terminal" evidence="1">
    <location>
        <begin position="4"/>
        <end position="176"/>
    </location>
</feature>
<dbReference type="SUPFAM" id="SSF53597">
    <property type="entry name" value="Dihydrofolate reductase-like"/>
    <property type="match status" value="1"/>
</dbReference>